<dbReference type="EMBL" id="JACVXB010000014">
    <property type="protein sequence ID" value="MBD0833725.1"/>
    <property type="molecule type" value="Genomic_DNA"/>
</dbReference>
<comment type="caution">
    <text evidence="1">The sequence shown here is derived from an EMBL/GenBank/DDBJ whole genome shotgun (WGS) entry which is preliminary data.</text>
</comment>
<gene>
    <name evidence="1" type="ORF">ICJ83_16450</name>
</gene>
<organism evidence="1 2">
    <name type="scientific">Aestuariibaculum sediminum</name>
    <dbReference type="NCBI Taxonomy" id="2770637"/>
    <lineage>
        <taxon>Bacteria</taxon>
        <taxon>Pseudomonadati</taxon>
        <taxon>Bacteroidota</taxon>
        <taxon>Flavobacteriia</taxon>
        <taxon>Flavobacteriales</taxon>
        <taxon>Flavobacteriaceae</taxon>
    </lineage>
</organism>
<reference evidence="1 2" key="1">
    <citation type="submission" date="2020-09" db="EMBL/GenBank/DDBJ databases">
        <title>TT11 complete genome.</title>
        <authorList>
            <person name="Wu Z."/>
        </authorList>
    </citation>
    <scope>NUCLEOTIDE SEQUENCE [LARGE SCALE GENOMIC DNA]</scope>
    <source>
        <strain evidence="1 2">TT11</strain>
    </source>
</reference>
<dbReference type="Proteomes" id="UP000600588">
    <property type="component" value="Unassembled WGS sequence"/>
</dbReference>
<proteinExistence type="predicted"/>
<name>A0A8J6Q4I6_9FLAO</name>
<dbReference type="PROSITE" id="PS51257">
    <property type="entry name" value="PROKAR_LIPOPROTEIN"/>
    <property type="match status" value="1"/>
</dbReference>
<evidence type="ECO:0000313" key="2">
    <source>
        <dbReference type="Proteomes" id="UP000600588"/>
    </source>
</evidence>
<protein>
    <submittedName>
        <fullName evidence="1">6-bladed beta-propeller</fullName>
    </submittedName>
</protein>
<dbReference type="RefSeq" id="WP_188231505.1">
    <property type="nucleotide sequence ID" value="NZ_JACVXB010000014.1"/>
</dbReference>
<accession>A0A8J6Q4I6</accession>
<dbReference type="Pfam" id="PF17170">
    <property type="entry name" value="DUF5128"/>
    <property type="match status" value="1"/>
</dbReference>
<evidence type="ECO:0000313" key="1">
    <source>
        <dbReference type="EMBL" id="MBD0833725.1"/>
    </source>
</evidence>
<keyword evidence="2" id="KW-1185">Reference proteome</keyword>
<dbReference type="AlphaFoldDB" id="A0A8J6Q4I6"/>
<sequence length="394" mass="45424">MKYLVLIILVFGISCSKIENKTNSKKIYIQCDSLQSVIDIGAFVENIEITPLKEERGAYIGEAHKVLKTKDHYIVFDKSITKRIVVFDTVGGFVKNVITLGRGPGEAIQLNDCWINNEGNLEIYDFALKKVFTCNRDFDIVKETKTSKFIFSALSRIPKSNSFAGFKNYSSYNPEHEGKRYQVAILDNSLKSIEDTDLFYNDELDGISIIESSNPFQKINDTLRFSNYLNPFIYDISVNNNFVKRFELVYSPNPFPVDYEESILLDNRGVLKFSPGTLKTKDITEGYNGYAGIWMETNDYVIIGSFNSKYERFYSLLRKTDNQIMVQSKQFSVSKNLFKRLPDFMVSEVEENSFTALVPGIHLEYILNDDHPIMKNRSDYLDKNFIIKVKLKRI</sequence>